<evidence type="ECO:0000256" key="2">
    <source>
        <dbReference type="SAM" id="Phobius"/>
    </source>
</evidence>
<keyword evidence="2" id="KW-0812">Transmembrane</keyword>
<evidence type="ECO:0000313" key="3">
    <source>
        <dbReference type="EMBL" id="MBP2178532.1"/>
    </source>
</evidence>
<sequence length="298" mass="32002">MQTDQYGRTILPERGAPKKKRGRARLVVLAVIAVAAAGVGIYYARAARDSQPVGTNADVVRATWSLDKNRPFLGTPAQDWAEGEAAIRLPEPVATGGFTAAQVGAALGKVKEFLVAGRVNRQVLTGADVEPLLAPLAPGSRDRLRAELGEAEVWPDAYATKLAPGFRLLPVEPKISGTVRVEPGEERDELLIRTNLVFSYAFDIDDASQATTPLDVVTGARWDLDFVYRDGKEWAAKDRGLDTPFGQGFSYSIACGPMEQGLLAPAYSDRTMTTAGGTAKRPPEYFDPAAPIPTESNC</sequence>
<accession>A0ABS4PGK1</accession>
<keyword evidence="4" id="KW-1185">Reference proteome</keyword>
<proteinExistence type="predicted"/>
<feature type="region of interest" description="Disordered" evidence="1">
    <location>
        <begin position="273"/>
        <end position="298"/>
    </location>
</feature>
<gene>
    <name evidence="3" type="ORF">JOM49_000058</name>
</gene>
<dbReference type="RefSeq" id="WP_209662172.1">
    <property type="nucleotide sequence ID" value="NZ_JAGGMS010000001.1"/>
</dbReference>
<keyword evidence="2" id="KW-0472">Membrane</keyword>
<dbReference type="EMBL" id="JAGGMS010000001">
    <property type="protein sequence ID" value="MBP2178532.1"/>
    <property type="molecule type" value="Genomic_DNA"/>
</dbReference>
<reference evidence="3 4" key="1">
    <citation type="submission" date="2021-03" db="EMBL/GenBank/DDBJ databases">
        <title>Sequencing the genomes of 1000 actinobacteria strains.</title>
        <authorList>
            <person name="Klenk H.-P."/>
        </authorList>
    </citation>
    <scope>NUCLEOTIDE SEQUENCE [LARGE SCALE GENOMIC DNA]</scope>
    <source>
        <strain evidence="3 4">DSM 45510</strain>
    </source>
</reference>
<keyword evidence="2" id="KW-1133">Transmembrane helix</keyword>
<comment type="caution">
    <text evidence="3">The sequence shown here is derived from an EMBL/GenBank/DDBJ whole genome shotgun (WGS) entry which is preliminary data.</text>
</comment>
<feature type="transmembrane region" description="Helical" evidence="2">
    <location>
        <begin position="26"/>
        <end position="44"/>
    </location>
</feature>
<evidence type="ECO:0000313" key="4">
    <source>
        <dbReference type="Proteomes" id="UP000741013"/>
    </source>
</evidence>
<organism evidence="3 4">
    <name type="scientific">Amycolatopsis magusensis</name>
    <dbReference type="NCBI Taxonomy" id="882444"/>
    <lineage>
        <taxon>Bacteria</taxon>
        <taxon>Bacillati</taxon>
        <taxon>Actinomycetota</taxon>
        <taxon>Actinomycetes</taxon>
        <taxon>Pseudonocardiales</taxon>
        <taxon>Pseudonocardiaceae</taxon>
        <taxon>Amycolatopsis</taxon>
    </lineage>
</organism>
<evidence type="ECO:0000256" key="1">
    <source>
        <dbReference type="SAM" id="MobiDB-lite"/>
    </source>
</evidence>
<protein>
    <submittedName>
        <fullName evidence="3">Uncharacterized protein</fullName>
    </submittedName>
</protein>
<name>A0ABS4PGK1_9PSEU</name>
<dbReference type="Proteomes" id="UP000741013">
    <property type="component" value="Unassembled WGS sequence"/>
</dbReference>